<gene>
    <name evidence="1" type="ORF">SAMN04487911_1427</name>
</gene>
<keyword evidence="2" id="KW-1185">Reference proteome</keyword>
<dbReference type="STRING" id="558155.SAMN04487911_1427"/>
<evidence type="ECO:0000313" key="1">
    <source>
        <dbReference type="EMBL" id="SHJ83135.1"/>
    </source>
</evidence>
<reference evidence="1 2" key="1">
    <citation type="submission" date="2016-11" db="EMBL/GenBank/DDBJ databases">
        <authorList>
            <person name="Jaros S."/>
            <person name="Januszkiewicz K."/>
            <person name="Wedrychowicz H."/>
        </authorList>
    </citation>
    <scope>NUCLEOTIDE SEQUENCE [LARGE SCALE GENOMIC DNA]</scope>
    <source>
        <strain evidence="1 2">CGMCC 1.8863</strain>
    </source>
</reference>
<dbReference type="Proteomes" id="UP000184231">
    <property type="component" value="Unassembled WGS sequence"/>
</dbReference>
<sequence>MDYPVKIKQLIISSRLGYEIRLTTSKDLLYVHRSCSHTYHHKIVSISIKPYVFFLQKETVIESTSLNSVDLNHISVTPTWKTSISQESSQRTFSLLIRNIKKEKLPQFVLAHQIENKNHHHTTNCQITNKKM</sequence>
<accession>A0A1M6MI34</accession>
<dbReference type="EMBL" id="FQYX01000042">
    <property type="protein sequence ID" value="SHJ83135.1"/>
    <property type="molecule type" value="Genomic_DNA"/>
</dbReference>
<protein>
    <submittedName>
        <fullName evidence="1">Uncharacterized protein</fullName>
    </submittedName>
</protein>
<name>A0A1M6MI34_9FLAO</name>
<proteinExistence type="predicted"/>
<organism evidence="1 2">
    <name type="scientific">Arenibacter nanhaiticus</name>
    <dbReference type="NCBI Taxonomy" id="558155"/>
    <lineage>
        <taxon>Bacteria</taxon>
        <taxon>Pseudomonadati</taxon>
        <taxon>Bacteroidota</taxon>
        <taxon>Flavobacteriia</taxon>
        <taxon>Flavobacteriales</taxon>
        <taxon>Flavobacteriaceae</taxon>
        <taxon>Arenibacter</taxon>
    </lineage>
</organism>
<dbReference type="AlphaFoldDB" id="A0A1M6MI34"/>
<evidence type="ECO:0000313" key="2">
    <source>
        <dbReference type="Proteomes" id="UP000184231"/>
    </source>
</evidence>